<comment type="caution">
    <text evidence="2">The sequence shown here is derived from an EMBL/GenBank/DDBJ whole genome shotgun (WGS) entry which is preliminary data.</text>
</comment>
<proteinExistence type="predicted"/>
<accession>A0ABS5EQ08</accession>
<evidence type="ECO:0000256" key="1">
    <source>
        <dbReference type="SAM" id="Phobius"/>
    </source>
</evidence>
<organism evidence="2 3">
    <name type="scientific">Neoroseomonas terrae</name>
    <dbReference type="NCBI Taxonomy" id="424799"/>
    <lineage>
        <taxon>Bacteria</taxon>
        <taxon>Pseudomonadati</taxon>
        <taxon>Pseudomonadota</taxon>
        <taxon>Alphaproteobacteria</taxon>
        <taxon>Acetobacterales</taxon>
        <taxon>Acetobacteraceae</taxon>
        <taxon>Neoroseomonas</taxon>
    </lineage>
</organism>
<reference evidence="3" key="1">
    <citation type="journal article" date="2021" name="Syst. Appl. Microbiol.">
        <title>Roseomonas hellenica sp. nov., isolated from roots of wild-growing Alkanna tinctoria.</title>
        <authorList>
            <person name="Rat A."/>
            <person name="Naranjo H.D."/>
            <person name="Lebbe L."/>
            <person name="Cnockaert M."/>
            <person name="Krigas N."/>
            <person name="Grigoriadou K."/>
            <person name="Maloupa E."/>
            <person name="Willems A."/>
        </authorList>
    </citation>
    <scope>NUCLEOTIDE SEQUENCE [LARGE SCALE GENOMIC DNA]</scope>
    <source>
        <strain evidence="3">LMG 31159</strain>
    </source>
</reference>
<sequence>MLTGHDLLSIERALQLAIAPAFLLSGVFSLLTLLTARLNRLAEIRDEMERAGSAPPAQRRQIKRRARLIYNAIACAIVTAVLLCLLVIAGFLEPLAGVTAGLHVASLLVAAMLMLTASVTFFLCEVLVSRHGLRLYADD</sequence>
<gene>
    <name evidence="2" type="ORF">GXW78_25895</name>
</gene>
<dbReference type="RefSeq" id="WP_211871817.1">
    <property type="nucleotide sequence ID" value="NZ_JAAEDI010000040.1"/>
</dbReference>
<name>A0ABS5EQ08_9PROT</name>
<evidence type="ECO:0000313" key="2">
    <source>
        <dbReference type="EMBL" id="MBR0653115.1"/>
    </source>
</evidence>
<dbReference type="InterPro" id="IPR021279">
    <property type="entry name" value="DUF2721"/>
</dbReference>
<keyword evidence="3" id="KW-1185">Reference proteome</keyword>
<keyword evidence="1" id="KW-0472">Membrane</keyword>
<keyword evidence="1" id="KW-0812">Transmembrane</keyword>
<feature type="transmembrane region" description="Helical" evidence="1">
    <location>
        <begin position="12"/>
        <end position="36"/>
    </location>
</feature>
<feature type="transmembrane region" description="Helical" evidence="1">
    <location>
        <begin position="68"/>
        <end position="92"/>
    </location>
</feature>
<keyword evidence="1" id="KW-1133">Transmembrane helix</keyword>
<dbReference type="Proteomes" id="UP000698752">
    <property type="component" value="Unassembled WGS sequence"/>
</dbReference>
<protein>
    <submittedName>
        <fullName evidence="2">DUF2721 domain-containing protein</fullName>
    </submittedName>
</protein>
<dbReference type="EMBL" id="JAAEDI010000040">
    <property type="protein sequence ID" value="MBR0653115.1"/>
    <property type="molecule type" value="Genomic_DNA"/>
</dbReference>
<evidence type="ECO:0000313" key="3">
    <source>
        <dbReference type="Proteomes" id="UP000698752"/>
    </source>
</evidence>
<dbReference type="Pfam" id="PF11026">
    <property type="entry name" value="DUF2721"/>
    <property type="match status" value="1"/>
</dbReference>
<feature type="transmembrane region" description="Helical" evidence="1">
    <location>
        <begin position="104"/>
        <end position="128"/>
    </location>
</feature>